<keyword evidence="2" id="KW-0238">DNA-binding</keyword>
<dbReference type="PROSITE" id="PS51000">
    <property type="entry name" value="HTH_DEOR_2"/>
    <property type="match status" value="1"/>
</dbReference>
<dbReference type="SMART" id="SM01134">
    <property type="entry name" value="DeoRC"/>
    <property type="match status" value="1"/>
</dbReference>
<dbReference type="Gene3D" id="3.40.50.1360">
    <property type="match status" value="1"/>
</dbReference>
<dbReference type="Pfam" id="PF00455">
    <property type="entry name" value="DeoRC"/>
    <property type="match status" value="1"/>
</dbReference>
<dbReference type="Proteomes" id="UP000260812">
    <property type="component" value="Unassembled WGS sequence"/>
</dbReference>
<evidence type="ECO:0000256" key="1">
    <source>
        <dbReference type="ARBA" id="ARBA00023015"/>
    </source>
</evidence>
<evidence type="ECO:0000256" key="3">
    <source>
        <dbReference type="ARBA" id="ARBA00023163"/>
    </source>
</evidence>
<protein>
    <submittedName>
        <fullName evidence="5">DeoR/GlpR transcriptional regulator</fullName>
    </submittedName>
</protein>
<dbReference type="InterPro" id="IPR018356">
    <property type="entry name" value="Tscrpt_reg_HTH_DeoR_CS"/>
</dbReference>
<dbReference type="RefSeq" id="WP_117543328.1">
    <property type="nucleotide sequence ID" value="NZ_QVLV01000001.1"/>
</dbReference>
<keyword evidence="6" id="KW-1185">Reference proteome</keyword>
<keyword evidence="1" id="KW-0805">Transcription regulation</keyword>
<proteinExistence type="predicted"/>
<evidence type="ECO:0000313" key="6">
    <source>
        <dbReference type="Proteomes" id="UP000260812"/>
    </source>
</evidence>
<dbReference type="PROSITE" id="PS00894">
    <property type="entry name" value="HTH_DEOR_1"/>
    <property type="match status" value="1"/>
</dbReference>
<dbReference type="PRINTS" id="PR00037">
    <property type="entry name" value="HTHLACR"/>
</dbReference>
<feature type="domain" description="HTH deoR-type" evidence="4">
    <location>
        <begin position="3"/>
        <end position="58"/>
    </location>
</feature>
<gene>
    <name evidence="5" type="ORF">DXC51_00805</name>
</gene>
<dbReference type="AlphaFoldDB" id="A0A3E3ICY7"/>
<dbReference type="EMBL" id="QVLV01000001">
    <property type="protein sequence ID" value="RGE64906.1"/>
    <property type="molecule type" value="Genomic_DNA"/>
</dbReference>
<dbReference type="SUPFAM" id="SSF100950">
    <property type="entry name" value="NagB/RpiA/CoA transferase-like"/>
    <property type="match status" value="1"/>
</dbReference>
<dbReference type="GO" id="GO:0003700">
    <property type="term" value="F:DNA-binding transcription factor activity"/>
    <property type="evidence" value="ECO:0007669"/>
    <property type="project" value="InterPro"/>
</dbReference>
<dbReference type="InterPro" id="IPR036390">
    <property type="entry name" value="WH_DNA-bd_sf"/>
</dbReference>
<dbReference type="InterPro" id="IPR037171">
    <property type="entry name" value="NagB/RpiA_transferase-like"/>
</dbReference>
<comment type="caution">
    <text evidence="5">The sequence shown here is derived from an EMBL/GenBank/DDBJ whole genome shotgun (WGS) entry which is preliminary data.</text>
</comment>
<name>A0A3E3ICY7_9FIRM</name>
<evidence type="ECO:0000259" key="4">
    <source>
        <dbReference type="PROSITE" id="PS51000"/>
    </source>
</evidence>
<dbReference type="SMART" id="SM00420">
    <property type="entry name" value="HTH_DEOR"/>
    <property type="match status" value="1"/>
</dbReference>
<dbReference type="Pfam" id="PF08220">
    <property type="entry name" value="HTH_DeoR"/>
    <property type="match status" value="1"/>
</dbReference>
<organism evidence="5 6">
    <name type="scientific">Eisenbergiella massiliensis</name>
    <dbReference type="NCBI Taxonomy" id="1720294"/>
    <lineage>
        <taxon>Bacteria</taxon>
        <taxon>Bacillati</taxon>
        <taxon>Bacillota</taxon>
        <taxon>Clostridia</taxon>
        <taxon>Lachnospirales</taxon>
        <taxon>Lachnospiraceae</taxon>
        <taxon>Eisenbergiella</taxon>
    </lineage>
</organism>
<keyword evidence="3" id="KW-0804">Transcription</keyword>
<accession>A0A3E3ICY7</accession>
<evidence type="ECO:0000256" key="2">
    <source>
        <dbReference type="ARBA" id="ARBA00023125"/>
    </source>
</evidence>
<sequence length="254" mass="28710">MFANERRVKIAEMLERRSSVTVAELTDAFQVSLETIRRDLEYLERQGALKRVHGGAITVRKMQSYSSLSARVTEHREEKRRLALAAIPYIREGDCISLDTGSTSFELAALLCEHFHELTVVTNSLQVFQILSGKEGFQTILTGGFYMPDEKTFYGHLTLDMIRQLHVSKYFIAPSAISLDFGISDHIHELVAVQRALIDISDQIIVQADSSKFETCAALKICDLNPRFLYLTDSGLPDEILEAYKKASINIIKY</sequence>
<dbReference type="PANTHER" id="PTHR30363">
    <property type="entry name" value="HTH-TYPE TRANSCRIPTIONAL REGULATOR SRLR-RELATED"/>
    <property type="match status" value="1"/>
</dbReference>
<dbReference type="InterPro" id="IPR050313">
    <property type="entry name" value="Carb_Metab_HTH_regulators"/>
</dbReference>
<dbReference type="Gene3D" id="1.10.10.10">
    <property type="entry name" value="Winged helix-like DNA-binding domain superfamily/Winged helix DNA-binding domain"/>
    <property type="match status" value="1"/>
</dbReference>
<reference evidence="5" key="1">
    <citation type="submission" date="2018-08" db="EMBL/GenBank/DDBJ databases">
        <title>A genome reference for cultivated species of the human gut microbiota.</title>
        <authorList>
            <person name="Zou Y."/>
            <person name="Xue W."/>
            <person name="Luo G."/>
        </authorList>
    </citation>
    <scope>NUCLEOTIDE SEQUENCE [LARGE SCALE GENOMIC DNA]</scope>
    <source>
        <strain evidence="5">TF05-5AC</strain>
    </source>
</reference>
<dbReference type="GO" id="GO:0003677">
    <property type="term" value="F:DNA binding"/>
    <property type="evidence" value="ECO:0007669"/>
    <property type="project" value="UniProtKB-KW"/>
</dbReference>
<dbReference type="InterPro" id="IPR036388">
    <property type="entry name" value="WH-like_DNA-bd_sf"/>
</dbReference>
<dbReference type="SUPFAM" id="SSF46785">
    <property type="entry name" value="Winged helix' DNA-binding domain"/>
    <property type="match status" value="1"/>
</dbReference>
<dbReference type="InterPro" id="IPR001034">
    <property type="entry name" value="DeoR_HTH"/>
</dbReference>
<evidence type="ECO:0000313" key="5">
    <source>
        <dbReference type="EMBL" id="RGE64906.1"/>
    </source>
</evidence>
<dbReference type="InterPro" id="IPR014036">
    <property type="entry name" value="DeoR-like_C"/>
</dbReference>
<dbReference type="GeneID" id="97985460"/>
<dbReference type="PANTHER" id="PTHR30363:SF44">
    <property type="entry name" value="AGA OPERON TRANSCRIPTIONAL REPRESSOR-RELATED"/>
    <property type="match status" value="1"/>
</dbReference>